<comment type="caution">
    <text evidence="1">The sequence shown here is derived from an EMBL/GenBank/DDBJ whole genome shotgun (WGS) entry which is preliminary data.</text>
</comment>
<proteinExistence type="predicted"/>
<organism evidence="1 2">
    <name type="scientific">Caerostris extrusa</name>
    <name type="common">Bark spider</name>
    <name type="synonym">Caerostris bankana</name>
    <dbReference type="NCBI Taxonomy" id="172846"/>
    <lineage>
        <taxon>Eukaryota</taxon>
        <taxon>Metazoa</taxon>
        <taxon>Ecdysozoa</taxon>
        <taxon>Arthropoda</taxon>
        <taxon>Chelicerata</taxon>
        <taxon>Arachnida</taxon>
        <taxon>Araneae</taxon>
        <taxon>Araneomorphae</taxon>
        <taxon>Entelegynae</taxon>
        <taxon>Araneoidea</taxon>
        <taxon>Araneidae</taxon>
        <taxon>Caerostris</taxon>
    </lineage>
</organism>
<evidence type="ECO:0000313" key="2">
    <source>
        <dbReference type="Proteomes" id="UP001054945"/>
    </source>
</evidence>
<protein>
    <submittedName>
        <fullName evidence="1">Uncharacterized protein</fullName>
    </submittedName>
</protein>
<sequence length="88" mass="10130">MWYVRYVVTSPSFLAETEYLNQQSVFLCTISAQPAKQLSIMKRLYNGIIDLCILVLTDEATTFPPTPLQRQCVSVSQDKWHSLIDDRC</sequence>
<keyword evidence="2" id="KW-1185">Reference proteome</keyword>
<gene>
    <name evidence="1" type="ORF">CEXT_474061</name>
</gene>
<dbReference type="Proteomes" id="UP001054945">
    <property type="component" value="Unassembled WGS sequence"/>
</dbReference>
<name>A0AAV4T8T2_CAEEX</name>
<accession>A0AAV4T8T2</accession>
<dbReference type="EMBL" id="BPLR01010774">
    <property type="protein sequence ID" value="GIY41901.1"/>
    <property type="molecule type" value="Genomic_DNA"/>
</dbReference>
<evidence type="ECO:0000313" key="1">
    <source>
        <dbReference type="EMBL" id="GIY41901.1"/>
    </source>
</evidence>
<dbReference type="AlphaFoldDB" id="A0AAV4T8T2"/>
<reference evidence="1 2" key="1">
    <citation type="submission" date="2021-06" db="EMBL/GenBank/DDBJ databases">
        <title>Caerostris extrusa draft genome.</title>
        <authorList>
            <person name="Kono N."/>
            <person name="Arakawa K."/>
        </authorList>
    </citation>
    <scope>NUCLEOTIDE SEQUENCE [LARGE SCALE GENOMIC DNA]</scope>
</reference>